<protein>
    <submittedName>
        <fullName evidence="1">Uncharacterized protein</fullName>
    </submittedName>
</protein>
<dbReference type="AlphaFoldDB" id="A0A0E9S3C0"/>
<proteinExistence type="predicted"/>
<organism evidence="1">
    <name type="scientific">Anguilla anguilla</name>
    <name type="common">European freshwater eel</name>
    <name type="synonym">Muraena anguilla</name>
    <dbReference type="NCBI Taxonomy" id="7936"/>
    <lineage>
        <taxon>Eukaryota</taxon>
        <taxon>Metazoa</taxon>
        <taxon>Chordata</taxon>
        <taxon>Craniata</taxon>
        <taxon>Vertebrata</taxon>
        <taxon>Euteleostomi</taxon>
        <taxon>Actinopterygii</taxon>
        <taxon>Neopterygii</taxon>
        <taxon>Teleostei</taxon>
        <taxon>Anguilliformes</taxon>
        <taxon>Anguillidae</taxon>
        <taxon>Anguilla</taxon>
    </lineage>
</organism>
<sequence length="62" mass="6850">MYCPLSFHFNPNLAHLILPISSSMKSLAVDFRCENLQDVRPPGTGLGCPALTHHCLSLTKQQ</sequence>
<accession>A0A0E9S3C0</accession>
<name>A0A0E9S3C0_ANGAN</name>
<reference evidence="1" key="1">
    <citation type="submission" date="2014-11" db="EMBL/GenBank/DDBJ databases">
        <authorList>
            <person name="Amaro Gonzalez C."/>
        </authorList>
    </citation>
    <scope>NUCLEOTIDE SEQUENCE</scope>
</reference>
<evidence type="ECO:0000313" key="1">
    <source>
        <dbReference type="EMBL" id="JAH35028.1"/>
    </source>
</evidence>
<reference evidence="1" key="2">
    <citation type="journal article" date="2015" name="Fish Shellfish Immunol.">
        <title>Early steps in the European eel (Anguilla anguilla)-Vibrio vulnificus interaction in the gills: Role of the RtxA13 toxin.</title>
        <authorList>
            <person name="Callol A."/>
            <person name="Pajuelo D."/>
            <person name="Ebbesson L."/>
            <person name="Teles M."/>
            <person name="MacKenzie S."/>
            <person name="Amaro C."/>
        </authorList>
    </citation>
    <scope>NUCLEOTIDE SEQUENCE</scope>
</reference>
<dbReference type="EMBL" id="GBXM01073549">
    <property type="protein sequence ID" value="JAH35028.1"/>
    <property type="molecule type" value="Transcribed_RNA"/>
</dbReference>